<keyword evidence="4" id="KW-1134">Transmembrane beta strand</keyword>
<dbReference type="EMBL" id="BGZP01000004">
    <property type="protein sequence ID" value="GBR77541.1"/>
    <property type="molecule type" value="Genomic_DNA"/>
</dbReference>
<evidence type="ECO:0000256" key="4">
    <source>
        <dbReference type="ARBA" id="ARBA00022452"/>
    </source>
</evidence>
<dbReference type="GO" id="GO:0015288">
    <property type="term" value="F:porin activity"/>
    <property type="evidence" value="ECO:0007669"/>
    <property type="project" value="TreeGrafter"/>
</dbReference>
<organism evidence="9 10">
    <name type="scientific">Candidatus Termititenax dinenymphae</name>
    <dbReference type="NCBI Taxonomy" id="2218523"/>
    <lineage>
        <taxon>Bacteria</taxon>
        <taxon>Bacillati</taxon>
        <taxon>Candidatus Margulisiibacteriota</taxon>
        <taxon>Candidatus Termititenacia</taxon>
        <taxon>Candidatus Termititenacales</taxon>
        <taxon>Candidatus Termititenacaceae</taxon>
        <taxon>Candidatus Termititenax</taxon>
    </lineage>
</organism>
<evidence type="ECO:0000256" key="6">
    <source>
        <dbReference type="ARBA" id="ARBA00023136"/>
    </source>
</evidence>
<evidence type="ECO:0000256" key="1">
    <source>
        <dbReference type="ARBA" id="ARBA00004442"/>
    </source>
</evidence>
<keyword evidence="3" id="KW-0813">Transport</keyword>
<evidence type="ECO:0000256" key="5">
    <source>
        <dbReference type="ARBA" id="ARBA00022692"/>
    </source>
</evidence>
<evidence type="ECO:0000256" key="7">
    <source>
        <dbReference type="ARBA" id="ARBA00023237"/>
    </source>
</evidence>
<evidence type="ECO:0000313" key="9">
    <source>
        <dbReference type="EMBL" id="GBR77541.1"/>
    </source>
</evidence>
<dbReference type="InterPro" id="IPR051906">
    <property type="entry name" value="TolC-like"/>
</dbReference>
<proteinExistence type="inferred from homology"/>
<reference evidence="9 10" key="1">
    <citation type="journal article" date="2019" name="ISME J.">
        <title>Genome analyses of uncultured TG2/ZB3 bacteria in 'Margulisbacteria' specifically attached to ectosymbiotic spirochetes of protists in the termite gut.</title>
        <authorList>
            <person name="Utami Y.D."/>
            <person name="Kuwahara H."/>
            <person name="Igai K."/>
            <person name="Murakami T."/>
            <person name="Sugaya K."/>
            <person name="Morikawa T."/>
            <person name="Nagura Y."/>
            <person name="Yuki M."/>
            <person name="Deevong P."/>
            <person name="Inoue T."/>
            <person name="Kihara K."/>
            <person name="Lo N."/>
            <person name="Yamada A."/>
            <person name="Ohkuma M."/>
            <person name="Hongoh Y."/>
        </authorList>
    </citation>
    <scope>NUCLEOTIDE SEQUENCE [LARGE SCALE GENOMIC DNA]</scope>
    <source>
        <strain evidence="9">RsDinE6-01</strain>
    </source>
</reference>
<keyword evidence="10" id="KW-1185">Reference proteome</keyword>
<dbReference type="PANTHER" id="PTHR30026">
    <property type="entry name" value="OUTER MEMBRANE PROTEIN TOLC"/>
    <property type="match status" value="1"/>
</dbReference>
<dbReference type="InterPro" id="IPR003423">
    <property type="entry name" value="OMP_efflux"/>
</dbReference>
<dbReference type="GO" id="GO:1990281">
    <property type="term" value="C:efflux pump complex"/>
    <property type="evidence" value="ECO:0007669"/>
    <property type="project" value="TreeGrafter"/>
</dbReference>
<keyword evidence="6" id="KW-0472">Membrane</keyword>
<dbReference type="PANTHER" id="PTHR30026:SF20">
    <property type="entry name" value="OUTER MEMBRANE PROTEIN TOLC"/>
    <property type="match status" value="1"/>
</dbReference>
<sequence length="411" mass="45100">MLCSTLLAQTYTWEDCLSLARENNLALKIAREKVEAKKISLNSLYSGLYPQLGGSLSASTGSSASGDDDLFAATPRNSESARLSVQQQIFDAQTSPKIAQGKSALAAEQLNYTIAEINLRLQLRQEFCTLLQTQQSLDLAKTVSDRRRQQYELVELRYTGGLEHRGSLLTAKANLTKAEQSEKQLQRRLDRNKLQLVQTLGLDTQDLQITENLQNGSGLAPHQSPNIDALLESSPVLQAVAARLDSAKYDSAIAKNAWLPSIYANASLGKNWAQSDNVDSEDSSWSLGGSLSFDLFDGGKKTNAYNNAILQEKIQALDFDANKQKVKLTLIEAWDKLADADDSILAAQEQLKASTERSTIAAEQYANGLISFDNWIIIEDALISAQQQELSTRIDALLQEAGWLNAKGETL</sequence>
<dbReference type="SUPFAM" id="SSF56954">
    <property type="entry name" value="Outer membrane efflux proteins (OEP)"/>
    <property type="match status" value="1"/>
</dbReference>
<dbReference type="GO" id="GO:0015562">
    <property type="term" value="F:efflux transmembrane transporter activity"/>
    <property type="evidence" value="ECO:0007669"/>
    <property type="project" value="InterPro"/>
</dbReference>
<dbReference type="Proteomes" id="UP000282196">
    <property type="component" value="Unassembled WGS sequence"/>
</dbReference>
<evidence type="ECO:0000256" key="2">
    <source>
        <dbReference type="ARBA" id="ARBA00007613"/>
    </source>
</evidence>
<feature type="coiled-coil region" evidence="8">
    <location>
        <begin position="168"/>
        <end position="195"/>
    </location>
</feature>
<name>A0A388TKZ8_9BACT</name>
<gene>
    <name evidence="9" type="primary">tolC</name>
    <name evidence="9" type="ORF">RDn1_200</name>
</gene>
<keyword evidence="5" id="KW-0812">Transmembrane</keyword>
<dbReference type="GO" id="GO:0009279">
    <property type="term" value="C:cell outer membrane"/>
    <property type="evidence" value="ECO:0007669"/>
    <property type="project" value="UniProtKB-SubCell"/>
</dbReference>
<dbReference type="Gene3D" id="1.20.1600.10">
    <property type="entry name" value="Outer membrane efflux proteins (OEP)"/>
    <property type="match status" value="1"/>
</dbReference>
<accession>A0A388TKZ8</accession>
<keyword evidence="7" id="KW-0998">Cell outer membrane</keyword>
<protein>
    <submittedName>
        <fullName evidence="9">Outer membrane protein TolC</fullName>
    </submittedName>
</protein>
<comment type="caution">
    <text evidence="9">The sequence shown here is derived from an EMBL/GenBank/DDBJ whole genome shotgun (WGS) entry which is preliminary data.</text>
</comment>
<comment type="subcellular location">
    <subcellularLocation>
        <location evidence="1">Cell outer membrane</location>
    </subcellularLocation>
</comment>
<comment type="similarity">
    <text evidence="2">Belongs to the outer membrane factor (OMF) (TC 1.B.17) family.</text>
</comment>
<keyword evidence="8" id="KW-0175">Coiled coil</keyword>
<evidence type="ECO:0000256" key="3">
    <source>
        <dbReference type="ARBA" id="ARBA00022448"/>
    </source>
</evidence>
<evidence type="ECO:0000256" key="8">
    <source>
        <dbReference type="SAM" id="Coils"/>
    </source>
</evidence>
<evidence type="ECO:0000313" key="10">
    <source>
        <dbReference type="Proteomes" id="UP000282196"/>
    </source>
</evidence>
<dbReference type="AlphaFoldDB" id="A0A388TKZ8"/>
<dbReference type="Pfam" id="PF02321">
    <property type="entry name" value="OEP"/>
    <property type="match status" value="2"/>
</dbReference>